<evidence type="ECO:0008006" key="4">
    <source>
        <dbReference type="Google" id="ProtNLM"/>
    </source>
</evidence>
<organism evidence="2 3">
    <name type="scientific">Portunus trituberculatus</name>
    <name type="common">Swimming crab</name>
    <name type="synonym">Neptunus trituberculatus</name>
    <dbReference type="NCBI Taxonomy" id="210409"/>
    <lineage>
        <taxon>Eukaryota</taxon>
        <taxon>Metazoa</taxon>
        <taxon>Ecdysozoa</taxon>
        <taxon>Arthropoda</taxon>
        <taxon>Crustacea</taxon>
        <taxon>Multicrustacea</taxon>
        <taxon>Malacostraca</taxon>
        <taxon>Eumalacostraca</taxon>
        <taxon>Eucarida</taxon>
        <taxon>Decapoda</taxon>
        <taxon>Pleocyemata</taxon>
        <taxon>Brachyura</taxon>
        <taxon>Eubrachyura</taxon>
        <taxon>Portunoidea</taxon>
        <taxon>Portunidae</taxon>
        <taxon>Portuninae</taxon>
        <taxon>Portunus</taxon>
    </lineage>
</organism>
<dbReference type="Proteomes" id="UP000324222">
    <property type="component" value="Unassembled WGS sequence"/>
</dbReference>
<sequence length="60" mass="6707">MQPLIIFLIIGLPAAPPPPPPPPSPFFHTFFSSSTSQPRLVYRDVYNYSVCRTETVLSKS</sequence>
<evidence type="ECO:0000256" key="1">
    <source>
        <dbReference type="SAM" id="SignalP"/>
    </source>
</evidence>
<feature type="chain" id="PRO_5022703422" description="Secreted protein" evidence="1">
    <location>
        <begin position="16"/>
        <end position="60"/>
    </location>
</feature>
<reference evidence="2 3" key="1">
    <citation type="submission" date="2019-05" db="EMBL/GenBank/DDBJ databases">
        <title>Another draft genome of Portunus trituberculatus and its Hox gene families provides insights of decapod evolution.</title>
        <authorList>
            <person name="Jeong J.-H."/>
            <person name="Song I."/>
            <person name="Kim S."/>
            <person name="Choi T."/>
            <person name="Kim D."/>
            <person name="Ryu S."/>
            <person name="Kim W."/>
        </authorList>
    </citation>
    <scope>NUCLEOTIDE SEQUENCE [LARGE SCALE GENOMIC DNA]</scope>
    <source>
        <tissue evidence="2">Muscle</tissue>
    </source>
</reference>
<dbReference type="AlphaFoldDB" id="A0A5B7K5Q0"/>
<comment type="caution">
    <text evidence="2">The sequence shown here is derived from an EMBL/GenBank/DDBJ whole genome shotgun (WGS) entry which is preliminary data.</text>
</comment>
<protein>
    <recommendedName>
        <fullName evidence="4">Secreted protein</fullName>
    </recommendedName>
</protein>
<accession>A0A5B7K5Q0</accession>
<proteinExistence type="predicted"/>
<keyword evidence="1" id="KW-0732">Signal</keyword>
<keyword evidence="3" id="KW-1185">Reference proteome</keyword>
<dbReference type="EMBL" id="VSRR010131111">
    <property type="protein sequence ID" value="MPD02370.1"/>
    <property type="molecule type" value="Genomic_DNA"/>
</dbReference>
<evidence type="ECO:0000313" key="3">
    <source>
        <dbReference type="Proteomes" id="UP000324222"/>
    </source>
</evidence>
<gene>
    <name evidence="2" type="ORF">E2C01_097948</name>
</gene>
<feature type="signal peptide" evidence="1">
    <location>
        <begin position="1"/>
        <end position="15"/>
    </location>
</feature>
<evidence type="ECO:0000313" key="2">
    <source>
        <dbReference type="EMBL" id="MPD02370.1"/>
    </source>
</evidence>
<name>A0A5B7K5Q0_PORTR</name>